<proteinExistence type="predicted"/>
<reference evidence="1 2" key="1">
    <citation type="submission" date="2018-02" db="EMBL/GenBank/DDBJ databases">
        <title>Genome sequence of the basidiomycete white-rot fungus Phlebia centrifuga.</title>
        <authorList>
            <person name="Granchi Z."/>
            <person name="Peng M."/>
            <person name="de Vries R.P."/>
            <person name="Hilden K."/>
            <person name="Makela M.R."/>
            <person name="Grigoriev I."/>
            <person name="Riley R."/>
        </authorList>
    </citation>
    <scope>NUCLEOTIDE SEQUENCE [LARGE SCALE GENOMIC DNA]</scope>
    <source>
        <strain evidence="1 2">FBCC195</strain>
    </source>
</reference>
<name>A0A2R6NSE8_9APHY</name>
<dbReference type="EMBL" id="MLYV02000875">
    <property type="protein sequence ID" value="PSR75819.1"/>
    <property type="molecule type" value="Genomic_DNA"/>
</dbReference>
<evidence type="ECO:0000313" key="1">
    <source>
        <dbReference type="EMBL" id="PSR75819.1"/>
    </source>
</evidence>
<comment type="caution">
    <text evidence="1">The sequence shown here is derived from an EMBL/GenBank/DDBJ whole genome shotgun (WGS) entry which is preliminary data.</text>
</comment>
<accession>A0A2R6NSE8</accession>
<organism evidence="1 2">
    <name type="scientific">Hermanssonia centrifuga</name>
    <dbReference type="NCBI Taxonomy" id="98765"/>
    <lineage>
        <taxon>Eukaryota</taxon>
        <taxon>Fungi</taxon>
        <taxon>Dikarya</taxon>
        <taxon>Basidiomycota</taxon>
        <taxon>Agaricomycotina</taxon>
        <taxon>Agaricomycetes</taxon>
        <taxon>Polyporales</taxon>
        <taxon>Meruliaceae</taxon>
        <taxon>Hermanssonia</taxon>
    </lineage>
</organism>
<gene>
    <name evidence="1" type="ORF">PHLCEN_2v8868</name>
</gene>
<feature type="non-terminal residue" evidence="1">
    <location>
        <position position="79"/>
    </location>
</feature>
<evidence type="ECO:0000313" key="2">
    <source>
        <dbReference type="Proteomes" id="UP000186601"/>
    </source>
</evidence>
<sequence length="79" mass="9042">MADDGRGFLELLKPLMLQDLTNISTSIEPIDIPHLAIDEMLTLSEEDMENPFFKLSVRRIRVKRVIFLTSVVQATLHAF</sequence>
<dbReference type="AlphaFoldDB" id="A0A2R6NSE8"/>
<protein>
    <submittedName>
        <fullName evidence="1">Uncharacterized protein</fullName>
    </submittedName>
</protein>
<dbReference type="Proteomes" id="UP000186601">
    <property type="component" value="Unassembled WGS sequence"/>
</dbReference>
<keyword evidence="2" id="KW-1185">Reference proteome</keyword>